<evidence type="ECO:0000313" key="11">
    <source>
        <dbReference type="Proteomes" id="UP000791440"/>
    </source>
</evidence>
<dbReference type="AlphaFoldDB" id="A0A921Z1H5"/>
<feature type="transmembrane region" description="Helical" evidence="8">
    <location>
        <begin position="145"/>
        <end position="166"/>
    </location>
</feature>
<organism evidence="10 11">
    <name type="scientific">Manduca sexta</name>
    <name type="common">Tobacco hawkmoth</name>
    <name type="synonym">Tobacco hornworm</name>
    <dbReference type="NCBI Taxonomy" id="7130"/>
    <lineage>
        <taxon>Eukaryota</taxon>
        <taxon>Metazoa</taxon>
        <taxon>Ecdysozoa</taxon>
        <taxon>Arthropoda</taxon>
        <taxon>Hexapoda</taxon>
        <taxon>Insecta</taxon>
        <taxon>Pterygota</taxon>
        <taxon>Neoptera</taxon>
        <taxon>Endopterygota</taxon>
        <taxon>Lepidoptera</taxon>
        <taxon>Glossata</taxon>
        <taxon>Ditrysia</taxon>
        <taxon>Bombycoidea</taxon>
        <taxon>Sphingidae</taxon>
        <taxon>Sphinginae</taxon>
        <taxon>Sphingini</taxon>
        <taxon>Manduca</taxon>
    </lineage>
</organism>
<feature type="transmembrane region" description="Helical" evidence="8">
    <location>
        <begin position="439"/>
        <end position="460"/>
    </location>
</feature>
<dbReference type="Proteomes" id="UP000791440">
    <property type="component" value="Unassembled WGS sequence"/>
</dbReference>
<name>A0A921Z1H5_MANSE</name>
<feature type="transmembrane region" description="Helical" evidence="8">
    <location>
        <begin position="377"/>
        <end position="401"/>
    </location>
</feature>
<accession>A0A921Z1H5</accession>
<dbReference type="GO" id="GO:0022857">
    <property type="term" value="F:transmembrane transporter activity"/>
    <property type="evidence" value="ECO:0007669"/>
    <property type="project" value="InterPro"/>
</dbReference>
<keyword evidence="2" id="KW-0813">Transport</keyword>
<evidence type="ECO:0000256" key="1">
    <source>
        <dbReference type="ARBA" id="ARBA00004651"/>
    </source>
</evidence>
<keyword evidence="5 8" id="KW-0812">Transmembrane</keyword>
<dbReference type="FunFam" id="1.20.1250.20:FF:000218">
    <property type="entry name" value="facilitated trehalose transporter Tret1"/>
    <property type="match status" value="1"/>
</dbReference>
<feature type="transmembrane region" description="Helical" evidence="8">
    <location>
        <begin position="60"/>
        <end position="80"/>
    </location>
</feature>
<evidence type="ECO:0000256" key="3">
    <source>
        <dbReference type="ARBA" id="ARBA00022475"/>
    </source>
</evidence>
<comment type="subcellular location">
    <subcellularLocation>
        <location evidence="1">Cell membrane</location>
        <topology evidence="1">Multi-pass membrane protein</topology>
    </subcellularLocation>
</comment>
<evidence type="ECO:0000256" key="8">
    <source>
        <dbReference type="SAM" id="Phobius"/>
    </source>
</evidence>
<keyword evidence="7 8" id="KW-0472">Membrane</keyword>
<protein>
    <recommendedName>
        <fullName evidence="9">Major facilitator superfamily (MFS) profile domain-containing protein</fullName>
    </recommendedName>
</protein>
<feature type="transmembrane region" description="Helical" evidence="8">
    <location>
        <begin position="413"/>
        <end position="433"/>
    </location>
</feature>
<dbReference type="GO" id="GO:0005886">
    <property type="term" value="C:plasma membrane"/>
    <property type="evidence" value="ECO:0007669"/>
    <property type="project" value="UniProtKB-SubCell"/>
</dbReference>
<feature type="transmembrane region" description="Helical" evidence="8">
    <location>
        <begin position="345"/>
        <end position="365"/>
    </location>
</feature>
<evidence type="ECO:0000313" key="10">
    <source>
        <dbReference type="EMBL" id="KAG6449639.1"/>
    </source>
</evidence>
<feature type="transmembrane region" description="Helical" evidence="8">
    <location>
        <begin position="281"/>
        <end position="301"/>
    </location>
</feature>
<feature type="transmembrane region" description="Helical" evidence="8">
    <location>
        <begin position="111"/>
        <end position="133"/>
    </location>
</feature>
<evidence type="ECO:0000259" key="9">
    <source>
        <dbReference type="PROSITE" id="PS50850"/>
    </source>
</evidence>
<feature type="transmembrane region" description="Helical" evidence="8">
    <location>
        <begin position="172"/>
        <end position="190"/>
    </location>
</feature>
<dbReference type="Pfam" id="PF00083">
    <property type="entry name" value="Sugar_tr"/>
    <property type="match status" value="1"/>
</dbReference>
<feature type="domain" description="Major facilitator superfamily (MFS) profile" evidence="9">
    <location>
        <begin position="21"/>
        <end position="464"/>
    </location>
</feature>
<feature type="transmembrane region" description="Helical" evidence="8">
    <location>
        <begin position="87"/>
        <end position="105"/>
    </location>
</feature>
<comment type="caution">
    <text evidence="10">The sequence shown here is derived from an EMBL/GenBank/DDBJ whole genome shotgun (WGS) entry which is preliminary data.</text>
</comment>
<evidence type="ECO:0000256" key="4">
    <source>
        <dbReference type="ARBA" id="ARBA00022597"/>
    </source>
</evidence>
<dbReference type="PROSITE" id="PS50850">
    <property type="entry name" value="MFS"/>
    <property type="match status" value="1"/>
</dbReference>
<dbReference type="InterPro" id="IPR005828">
    <property type="entry name" value="MFS_sugar_transport-like"/>
</dbReference>
<keyword evidence="4" id="KW-0762">Sugar transport</keyword>
<proteinExistence type="predicted"/>
<dbReference type="InterPro" id="IPR050549">
    <property type="entry name" value="MFS_Trehalose_Transporter"/>
</dbReference>
<evidence type="ECO:0000256" key="2">
    <source>
        <dbReference type="ARBA" id="ARBA00022448"/>
    </source>
</evidence>
<feature type="transmembrane region" description="Helical" evidence="8">
    <location>
        <begin position="321"/>
        <end position="338"/>
    </location>
</feature>
<dbReference type="InterPro" id="IPR036259">
    <property type="entry name" value="MFS_trans_sf"/>
</dbReference>
<keyword evidence="3" id="KW-1003">Cell membrane</keyword>
<evidence type="ECO:0000256" key="5">
    <source>
        <dbReference type="ARBA" id="ARBA00022692"/>
    </source>
</evidence>
<dbReference type="InterPro" id="IPR020846">
    <property type="entry name" value="MFS_dom"/>
</dbReference>
<dbReference type="SUPFAM" id="SSF103473">
    <property type="entry name" value="MFS general substrate transporter"/>
    <property type="match status" value="1"/>
</dbReference>
<dbReference type="Gene3D" id="1.20.1250.20">
    <property type="entry name" value="MFS general substrate transporter like domains"/>
    <property type="match status" value="1"/>
</dbReference>
<feature type="transmembrane region" description="Helical" evidence="8">
    <location>
        <begin position="12"/>
        <end position="33"/>
    </location>
</feature>
<sequence>MDGEVVTISGFLVQALATLFIANITILTGYVFAWPSYNVANFVSNTTILSAPMSSVEVSLLGSLANIGALLATPLCTYLLNSLGRKYTCMLFGLPYVFCWIIITYTKSVTVVIAAMGLAGMGAAGQAASSVYISEIAQDAIRGALTSSVVSGLFLGLLLSYSWGGYLSYEQVVYVHLTLSILYILLVGLLKESPVFLMKSGKEKEAARSLAFYRRVSVTSKEVEVALAKIKLQLDPALETRLEGGKDPGVTDALVEGKAEEKRAVSEWQFLKNSQSSKRGLKVAIIVMAYTVLMGVIVMQVYAEPLFKEAVPSMESNQCSIILAIVFIIASLLCGVLVDKLGRKYLMIGTTFAAGVCILLLGTQLQFHWAPNYVSAIFIYGFCFFYNLGPAPIPFVIAAEFFLPEVRGLCSNLVNACAWIMNFITLTIFSIMVEVFGLAPLFYIFAASSAFGGVYCLFYLPETKGLSVDAIQLLFIKERRRDAK</sequence>
<evidence type="ECO:0000256" key="7">
    <source>
        <dbReference type="ARBA" id="ARBA00023136"/>
    </source>
</evidence>
<dbReference type="PANTHER" id="PTHR48021">
    <property type="match status" value="1"/>
</dbReference>
<dbReference type="EMBL" id="JH668376">
    <property type="protein sequence ID" value="KAG6449639.1"/>
    <property type="molecule type" value="Genomic_DNA"/>
</dbReference>
<keyword evidence="11" id="KW-1185">Reference proteome</keyword>
<evidence type="ECO:0000256" key="6">
    <source>
        <dbReference type="ARBA" id="ARBA00022989"/>
    </source>
</evidence>
<dbReference type="PANTHER" id="PTHR48021:SF33">
    <property type="entry name" value="AT22075P-RELATED"/>
    <property type="match status" value="1"/>
</dbReference>
<reference evidence="10" key="1">
    <citation type="journal article" date="2016" name="Insect Biochem. Mol. Biol.">
        <title>Multifaceted biological insights from a draft genome sequence of the tobacco hornworm moth, Manduca sexta.</title>
        <authorList>
            <person name="Kanost M.R."/>
            <person name="Arrese E.L."/>
            <person name="Cao X."/>
            <person name="Chen Y.R."/>
            <person name="Chellapilla S."/>
            <person name="Goldsmith M.R."/>
            <person name="Grosse-Wilde E."/>
            <person name="Heckel D.G."/>
            <person name="Herndon N."/>
            <person name="Jiang H."/>
            <person name="Papanicolaou A."/>
            <person name="Qu J."/>
            <person name="Soulages J.L."/>
            <person name="Vogel H."/>
            <person name="Walters J."/>
            <person name="Waterhouse R.M."/>
            <person name="Ahn S.J."/>
            <person name="Almeida F.C."/>
            <person name="An C."/>
            <person name="Aqrawi P."/>
            <person name="Bretschneider A."/>
            <person name="Bryant W.B."/>
            <person name="Bucks S."/>
            <person name="Chao H."/>
            <person name="Chevignon G."/>
            <person name="Christen J.M."/>
            <person name="Clarke D.F."/>
            <person name="Dittmer N.T."/>
            <person name="Ferguson L.C.F."/>
            <person name="Garavelou S."/>
            <person name="Gordon K.H.J."/>
            <person name="Gunaratna R.T."/>
            <person name="Han Y."/>
            <person name="Hauser F."/>
            <person name="He Y."/>
            <person name="Heidel-Fischer H."/>
            <person name="Hirsh A."/>
            <person name="Hu Y."/>
            <person name="Jiang H."/>
            <person name="Kalra D."/>
            <person name="Klinner C."/>
            <person name="Konig C."/>
            <person name="Kovar C."/>
            <person name="Kroll A.R."/>
            <person name="Kuwar S.S."/>
            <person name="Lee S.L."/>
            <person name="Lehman R."/>
            <person name="Li K."/>
            <person name="Li Z."/>
            <person name="Liang H."/>
            <person name="Lovelace S."/>
            <person name="Lu Z."/>
            <person name="Mansfield J.H."/>
            <person name="McCulloch K.J."/>
            <person name="Mathew T."/>
            <person name="Morton B."/>
            <person name="Muzny D.M."/>
            <person name="Neunemann D."/>
            <person name="Ongeri F."/>
            <person name="Pauchet Y."/>
            <person name="Pu L.L."/>
            <person name="Pyrousis I."/>
            <person name="Rao X.J."/>
            <person name="Redding A."/>
            <person name="Roesel C."/>
            <person name="Sanchez-Gracia A."/>
            <person name="Schaack S."/>
            <person name="Shukla A."/>
            <person name="Tetreau G."/>
            <person name="Wang Y."/>
            <person name="Xiong G.H."/>
            <person name="Traut W."/>
            <person name="Walsh T.K."/>
            <person name="Worley K.C."/>
            <person name="Wu D."/>
            <person name="Wu W."/>
            <person name="Wu Y.Q."/>
            <person name="Zhang X."/>
            <person name="Zou Z."/>
            <person name="Zucker H."/>
            <person name="Briscoe A.D."/>
            <person name="Burmester T."/>
            <person name="Clem R.J."/>
            <person name="Feyereisen R."/>
            <person name="Grimmelikhuijzen C.J.P."/>
            <person name="Hamodrakas S.J."/>
            <person name="Hansson B.S."/>
            <person name="Huguet E."/>
            <person name="Jermiin L.S."/>
            <person name="Lan Q."/>
            <person name="Lehman H.K."/>
            <person name="Lorenzen M."/>
            <person name="Merzendorfer H."/>
            <person name="Michalopoulos I."/>
            <person name="Morton D.B."/>
            <person name="Muthukrishnan S."/>
            <person name="Oakeshott J.G."/>
            <person name="Palmer W."/>
            <person name="Park Y."/>
            <person name="Passarelli A.L."/>
            <person name="Rozas J."/>
            <person name="Schwartz L.M."/>
            <person name="Smith W."/>
            <person name="Southgate A."/>
            <person name="Vilcinskas A."/>
            <person name="Vogt R."/>
            <person name="Wang P."/>
            <person name="Werren J."/>
            <person name="Yu X.Q."/>
            <person name="Zhou J.J."/>
            <person name="Brown S.J."/>
            <person name="Scherer S.E."/>
            <person name="Richards S."/>
            <person name="Blissard G.W."/>
        </authorList>
    </citation>
    <scope>NUCLEOTIDE SEQUENCE</scope>
</reference>
<gene>
    <name evidence="10" type="ORF">O3G_MSEX006160</name>
</gene>
<keyword evidence="6 8" id="KW-1133">Transmembrane helix</keyword>
<reference evidence="10" key="2">
    <citation type="submission" date="2020-12" db="EMBL/GenBank/DDBJ databases">
        <authorList>
            <person name="Kanost M."/>
        </authorList>
    </citation>
    <scope>NUCLEOTIDE SEQUENCE</scope>
</reference>